<name>A0A4U5NBV1_STECR</name>
<dbReference type="EMBL" id="AZBU02000004">
    <property type="protein sequence ID" value="TKR80104.1"/>
    <property type="molecule type" value="Genomic_DNA"/>
</dbReference>
<reference evidence="3 4" key="2">
    <citation type="journal article" date="2019" name="G3 (Bethesda)">
        <title>Hybrid Assembly of the Genome of the Entomopathogenic Nematode Steinernema carpocapsae Identifies the X-Chromosome.</title>
        <authorList>
            <person name="Serra L."/>
            <person name="Macchietto M."/>
            <person name="Macias-Munoz A."/>
            <person name="McGill C.J."/>
            <person name="Rodriguez I.M."/>
            <person name="Rodriguez B."/>
            <person name="Murad R."/>
            <person name="Mortazavi A."/>
        </authorList>
    </citation>
    <scope>NUCLEOTIDE SEQUENCE [LARGE SCALE GENOMIC DNA]</scope>
    <source>
        <strain evidence="3 4">ALL</strain>
    </source>
</reference>
<keyword evidence="4" id="KW-1185">Reference proteome</keyword>
<feature type="signal peptide" evidence="2">
    <location>
        <begin position="1"/>
        <end position="20"/>
    </location>
</feature>
<dbReference type="AlphaFoldDB" id="A0A4U5NBV1"/>
<reference evidence="3 4" key="1">
    <citation type="journal article" date="2015" name="Genome Biol.">
        <title>Comparative genomics of Steinernema reveals deeply conserved gene regulatory networks.</title>
        <authorList>
            <person name="Dillman A.R."/>
            <person name="Macchietto M."/>
            <person name="Porter C.F."/>
            <person name="Rogers A."/>
            <person name="Williams B."/>
            <person name="Antoshechkin I."/>
            <person name="Lee M.M."/>
            <person name="Goodwin Z."/>
            <person name="Lu X."/>
            <person name="Lewis E.E."/>
            <person name="Goodrich-Blair H."/>
            <person name="Stock S.P."/>
            <person name="Adams B.J."/>
            <person name="Sternberg P.W."/>
            <person name="Mortazavi A."/>
        </authorList>
    </citation>
    <scope>NUCLEOTIDE SEQUENCE [LARGE SCALE GENOMIC DNA]</scope>
    <source>
        <strain evidence="3 4">ALL</strain>
    </source>
</reference>
<dbReference type="Proteomes" id="UP000298663">
    <property type="component" value="Unassembled WGS sequence"/>
</dbReference>
<evidence type="ECO:0000256" key="1">
    <source>
        <dbReference type="SAM" id="MobiDB-lite"/>
    </source>
</evidence>
<proteinExistence type="predicted"/>
<gene>
    <name evidence="3" type="ORF">L596_014233</name>
</gene>
<protein>
    <submittedName>
        <fullName evidence="3">Uncharacterized protein</fullName>
    </submittedName>
</protein>
<evidence type="ECO:0000313" key="4">
    <source>
        <dbReference type="Proteomes" id="UP000298663"/>
    </source>
</evidence>
<feature type="region of interest" description="Disordered" evidence="1">
    <location>
        <begin position="27"/>
        <end position="91"/>
    </location>
</feature>
<sequence>MVCPAAVFLTSALALLPVFALVGCKKKAESPPADPGATAETPSPGAPSPLGTPKEDSPKDEGKKEKSEDSKDKTQSVSKTEKTDLTSLNMQKIIAQTRAEMALKEKNDAGKDRSVDLGPEGNNAVGASQYAAPKPLPETM</sequence>
<feature type="region of interest" description="Disordered" evidence="1">
    <location>
        <begin position="103"/>
        <end position="140"/>
    </location>
</feature>
<feature type="chain" id="PRO_5020651249" evidence="2">
    <location>
        <begin position="21"/>
        <end position="140"/>
    </location>
</feature>
<feature type="compositionally biased region" description="Basic and acidic residues" evidence="1">
    <location>
        <begin position="103"/>
        <end position="115"/>
    </location>
</feature>
<evidence type="ECO:0000256" key="2">
    <source>
        <dbReference type="SAM" id="SignalP"/>
    </source>
</evidence>
<comment type="caution">
    <text evidence="3">The sequence shown here is derived from an EMBL/GenBank/DDBJ whole genome shotgun (WGS) entry which is preliminary data.</text>
</comment>
<keyword evidence="2" id="KW-0732">Signal</keyword>
<feature type="compositionally biased region" description="Basic and acidic residues" evidence="1">
    <location>
        <begin position="53"/>
        <end position="84"/>
    </location>
</feature>
<accession>A0A4U5NBV1</accession>
<organism evidence="3 4">
    <name type="scientific">Steinernema carpocapsae</name>
    <name type="common">Entomopathogenic nematode</name>
    <dbReference type="NCBI Taxonomy" id="34508"/>
    <lineage>
        <taxon>Eukaryota</taxon>
        <taxon>Metazoa</taxon>
        <taxon>Ecdysozoa</taxon>
        <taxon>Nematoda</taxon>
        <taxon>Chromadorea</taxon>
        <taxon>Rhabditida</taxon>
        <taxon>Tylenchina</taxon>
        <taxon>Panagrolaimomorpha</taxon>
        <taxon>Strongyloidoidea</taxon>
        <taxon>Steinernematidae</taxon>
        <taxon>Steinernema</taxon>
    </lineage>
</organism>
<evidence type="ECO:0000313" key="3">
    <source>
        <dbReference type="EMBL" id="TKR80104.1"/>
    </source>
</evidence>